<dbReference type="RefSeq" id="WP_380906352.1">
    <property type="nucleotide sequence ID" value="NZ_JBHUEG010000018.1"/>
</dbReference>
<proteinExistence type="predicted"/>
<accession>A0ABW5KNL3</accession>
<dbReference type="InterPro" id="IPR005151">
    <property type="entry name" value="Tail-specific_protease"/>
</dbReference>
<dbReference type="Gene3D" id="2.30.42.10">
    <property type="match status" value="1"/>
</dbReference>
<dbReference type="SMART" id="SM00245">
    <property type="entry name" value="TSPc"/>
    <property type="match status" value="1"/>
</dbReference>
<evidence type="ECO:0000313" key="3">
    <source>
        <dbReference type="Proteomes" id="UP001597545"/>
    </source>
</evidence>
<dbReference type="EMBL" id="JBHULR010000021">
    <property type="protein sequence ID" value="MFD2549960.1"/>
    <property type="molecule type" value="Genomic_DNA"/>
</dbReference>
<dbReference type="SUPFAM" id="SSF50156">
    <property type="entry name" value="PDZ domain-like"/>
    <property type="match status" value="1"/>
</dbReference>
<dbReference type="Pfam" id="PF03572">
    <property type="entry name" value="Peptidase_S41"/>
    <property type="match status" value="1"/>
</dbReference>
<sequence length="512" mass="56715">MRAVRYIGYACFAVLMIACKKEIDKPEPEPEPEPPEITDQQVIREGIYDYYNKYSLWTTSIDDLEGDVLRTFTAQYTSYNGLLSALKEKTPAYSFAAYTYLDVNPGTHYDRYSYLVDDNTSSGQVSRADGLRMDTNEGYGMYTGWVIVDEANRKALPVLYFVEGGSPAAVAGITRGTKILALNGDSDMQVSYTCSGGSCSVSSADHLAFQTKWNNALAGSSMELTVQNVDGKQREHTLTSITYDIDPILADTVYADRKVGYFAFSSFEETDPNTVNRSNFEAIFDDFEQAGIQSLIVDMRYNTGGYVNTAEYLANKVIGPGGNGKVMFTYEVNDYLKPYTINAGDGLDFRPVKFARDNSLALEAVYFIVTEQTASAAELLINALKPHMKVVLVGETNRTYGKPVGFFEQEIRSNQLKVSLWATSFKTKNAAGETDYWNGLSVDVDKMAVDRIGRNFGDPTEDMIAKTLQLIAGTTANKATVVRVGAKSSTLSGKFDFVNKPTEKNMLKKRKQ</sequence>
<dbReference type="CDD" id="cd07561">
    <property type="entry name" value="Peptidase_S41_CPP_like"/>
    <property type="match status" value="1"/>
</dbReference>
<dbReference type="PANTHER" id="PTHR32060:SF30">
    <property type="entry name" value="CARBOXY-TERMINAL PROCESSING PROTEASE CTPA"/>
    <property type="match status" value="1"/>
</dbReference>
<feature type="domain" description="Tail specific protease" evidence="1">
    <location>
        <begin position="231"/>
        <end position="447"/>
    </location>
</feature>
<organism evidence="2 3">
    <name type="scientific">Sphingobacterium suaedae</name>
    <dbReference type="NCBI Taxonomy" id="1686402"/>
    <lineage>
        <taxon>Bacteria</taxon>
        <taxon>Pseudomonadati</taxon>
        <taxon>Bacteroidota</taxon>
        <taxon>Sphingobacteriia</taxon>
        <taxon>Sphingobacteriales</taxon>
        <taxon>Sphingobacteriaceae</taxon>
        <taxon>Sphingobacterium</taxon>
    </lineage>
</organism>
<keyword evidence="3" id="KW-1185">Reference proteome</keyword>
<dbReference type="Proteomes" id="UP001597545">
    <property type="component" value="Unassembled WGS sequence"/>
</dbReference>
<evidence type="ECO:0000313" key="2">
    <source>
        <dbReference type="EMBL" id="MFD2549960.1"/>
    </source>
</evidence>
<dbReference type="PANTHER" id="PTHR32060">
    <property type="entry name" value="TAIL-SPECIFIC PROTEASE"/>
    <property type="match status" value="1"/>
</dbReference>
<gene>
    <name evidence="2" type="ORF">ACFSR5_20105</name>
</gene>
<name>A0ABW5KNL3_9SPHI</name>
<dbReference type="InterPro" id="IPR036034">
    <property type="entry name" value="PDZ_sf"/>
</dbReference>
<dbReference type="SUPFAM" id="SSF52096">
    <property type="entry name" value="ClpP/crotonase"/>
    <property type="match status" value="1"/>
</dbReference>
<dbReference type="InterPro" id="IPR029045">
    <property type="entry name" value="ClpP/crotonase-like_dom_sf"/>
</dbReference>
<reference evidence="3" key="1">
    <citation type="journal article" date="2019" name="Int. J. Syst. Evol. Microbiol.">
        <title>The Global Catalogue of Microorganisms (GCM) 10K type strain sequencing project: providing services to taxonomists for standard genome sequencing and annotation.</title>
        <authorList>
            <consortium name="The Broad Institute Genomics Platform"/>
            <consortium name="The Broad Institute Genome Sequencing Center for Infectious Disease"/>
            <person name="Wu L."/>
            <person name="Ma J."/>
        </authorList>
    </citation>
    <scope>NUCLEOTIDE SEQUENCE [LARGE SCALE GENOMIC DNA]</scope>
    <source>
        <strain evidence="3">KCTC 42662</strain>
    </source>
</reference>
<dbReference type="Gene3D" id="3.30.750.170">
    <property type="match status" value="1"/>
</dbReference>
<protein>
    <submittedName>
        <fullName evidence="2">S41 family peptidase</fullName>
    </submittedName>
</protein>
<comment type="caution">
    <text evidence="2">The sequence shown here is derived from an EMBL/GenBank/DDBJ whole genome shotgun (WGS) entry which is preliminary data.</text>
</comment>
<dbReference type="PROSITE" id="PS51257">
    <property type="entry name" value="PROKAR_LIPOPROTEIN"/>
    <property type="match status" value="1"/>
</dbReference>
<evidence type="ECO:0000259" key="1">
    <source>
        <dbReference type="SMART" id="SM00245"/>
    </source>
</evidence>
<dbReference type="Gene3D" id="3.90.226.10">
    <property type="entry name" value="2-enoyl-CoA Hydratase, Chain A, domain 1"/>
    <property type="match status" value="1"/>
</dbReference>